<dbReference type="AlphaFoldDB" id="A0ABD6D414"/>
<dbReference type="Proteomes" id="UP001597052">
    <property type="component" value="Unassembled WGS sequence"/>
</dbReference>
<comment type="caution">
    <text evidence="1">The sequence shown here is derived from an EMBL/GenBank/DDBJ whole genome shotgun (WGS) entry which is preliminary data.</text>
</comment>
<organism evidence="1 2">
    <name type="scientific">Halohasta litorea</name>
    <dbReference type="NCBI Taxonomy" id="869891"/>
    <lineage>
        <taxon>Archaea</taxon>
        <taxon>Methanobacteriati</taxon>
        <taxon>Methanobacteriota</taxon>
        <taxon>Stenosarchaea group</taxon>
        <taxon>Halobacteria</taxon>
        <taxon>Halobacteriales</taxon>
        <taxon>Haloferacaceae</taxon>
        <taxon>Halohasta</taxon>
    </lineage>
</organism>
<name>A0ABD6D414_9EURY</name>
<accession>A0ABD6D414</accession>
<evidence type="ECO:0000313" key="1">
    <source>
        <dbReference type="EMBL" id="MFD1640935.1"/>
    </source>
</evidence>
<evidence type="ECO:0000313" key="2">
    <source>
        <dbReference type="Proteomes" id="UP001597052"/>
    </source>
</evidence>
<sequence length="158" mass="17840">MDCDIELSDIILITVDCWRDDATEYMDHTREYISKNGFQRKTVTTHAAATAWSTPSLLAGQHFPNVLELQSDSIQSSEIPMVDENVDVLPQLLSEAGYETAAFIGDNPYLEMWEPFFDTWSNKSKPIINGMENLPSKLDSLFHLGLQKKEISGVPSRE</sequence>
<dbReference type="SUPFAM" id="SSF53649">
    <property type="entry name" value="Alkaline phosphatase-like"/>
    <property type="match status" value="1"/>
</dbReference>
<dbReference type="InterPro" id="IPR017850">
    <property type="entry name" value="Alkaline_phosphatase_core_sf"/>
</dbReference>
<keyword evidence="2" id="KW-1185">Reference proteome</keyword>
<reference evidence="1 2" key="1">
    <citation type="journal article" date="2019" name="Int. J. Syst. Evol. Microbiol.">
        <title>The Global Catalogue of Microorganisms (GCM) 10K type strain sequencing project: providing services to taxonomists for standard genome sequencing and annotation.</title>
        <authorList>
            <consortium name="The Broad Institute Genomics Platform"/>
            <consortium name="The Broad Institute Genome Sequencing Center for Infectious Disease"/>
            <person name="Wu L."/>
            <person name="Ma J."/>
        </authorList>
    </citation>
    <scope>NUCLEOTIDE SEQUENCE [LARGE SCALE GENOMIC DNA]</scope>
    <source>
        <strain evidence="1 2">CGMCC 1.10593</strain>
    </source>
</reference>
<dbReference type="EMBL" id="JBHUDM010000001">
    <property type="protein sequence ID" value="MFD1640935.1"/>
    <property type="molecule type" value="Genomic_DNA"/>
</dbReference>
<proteinExistence type="predicted"/>
<gene>
    <name evidence="1" type="ORF">ACFSBW_03475</name>
</gene>
<dbReference type="Gene3D" id="3.40.720.10">
    <property type="entry name" value="Alkaline Phosphatase, subunit A"/>
    <property type="match status" value="1"/>
</dbReference>
<protein>
    <submittedName>
        <fullName evidence="1">Uncharacterized protein</fullName>
    </submittedName>
</protein>
<dbReference type="RefSeq" id="WP_256394627.1">
    <property type="nucleotide sequence ID" value="NZ_JANHDJ010000001.1"/>
</dbReference>